<dbReference type="InterPro" id="IPR038833">
    <property type="entry name" value="TEX50"/>
</dbReference>
<dbReference type="STRING" id="9305.ENSSHAP00000004299"/>
<dbReference type="AlphaFoldDB" id="G3VM94"/>
<dbReference type="KEGG" id="shr:116419067"/>
<dbReference type="GeneID" id="116419067"/>
<organism evidence="2 3">
    <name type="scientific">Sarcophilus harrisii</name>
    <name type="common">Tasmanian devil</name>
    <name type="synonym">Sarcophilus laniarius</name>
    <dbReference type="NCBI Taxonomy" id="9305"/>
    <lineage>
        <taxon>Eukaryota</taxon>
        <taxon>Metazoa</taxon>
        <taxon>Chordata</taxon>
        <taxon>Craniata</taxon>
        <taxon>Vertebrata</taxon>
        <taxon>Euteleostomi</taxon>
        <taxon>Mammalia</taxon>
        <taxon>Metatheria</taxon>
        <taxon>Dasyuromorphia</taxon>
        <taxon>Dasyuridae</taxon>
        <taxon>Sarcophilus</taxon>
    </lineage>
</organism>
<keyword evidence="1" id="KW-0732">Signal</keyword>
<feature type="signal peptide" evidence="1">
    <location>
        <begin position="1"/>
        <end position="23"/>
    </location>
</feature>
<dbReference type="PANTHER" id="PTHR39232:SF1">
    <property type="entry name" value="TESTIS-EXPRESSED PROTEIN 50"/>
    <property type="match status" value="1"/>
</dbReference>
<sequence>MFIQGLSLVIPLWSVCFIKESFCICARTTWAKVGWEIFPGEVDLMQLTPPPSHLPYGLDQLGYNFWSCTQLSYILVETLFVILTALSGHYLWTQWKKHTRKPEDNFSINGDQQNQSIYDIDQIICRLMSTTSMLTRYVKQVSHHSPKKLKHRRKLRKKIKDGDTLDWNFQMCSHINSNFSGIDLLEDNY</sequence>
<protein>
    <submittedName>
        <fullName evidence="2">Testis expressed 50</fullName>
    </submittedName>
</protein>
<proteinExistence type="predicted"/>
<dbReference type="InParanoid" id="G3VM94"/>
<accession>G3VM94</accession>
<dbReference type="eggNOG" id="ENOG502S7NM">
    <property type="taxonomic scope" value="Eukaryota"/>
</dbReference>
<dbReference type="Ensembl" id="ENSSHAT00000004343.2">
    <property type="protein sequence ID" value="ENSSHAP00000004299.1"/>
    <property type="gene ID" value="ENSSHAG00000003786.2"/>
</dbReference>
<dbReference type="OrthoDB" id="9602643at2759"/>
<evidence type="ECO:0000313" key="3">
    <source>
        <dbReference type="Proteomes" id="UP000007648"/>
    </source>
</evidence>
<dbReference type="HOGENOM" id="CLU_118642_0_0_1"/>
<dbReference type="PANTHER" id="PTHR39232">
    <property type="entry name" value="TESTIS-EXPRESSED PROTEIN 50"/>
    <property type="match status" value="1"/>
</dbReference>
<dbReference type="RefSeq" id="XP_031792777.1">
    <property type="nucleotide sequence ID" value="XM_031936917.1"/>
</dbReference>
<reference evidence="2" key="2">
    <citation type="submission" date="2025-08" db="UniProtKB">
        <authorList>
            <consortium name="Ensembl"/>
        </authorList>
    </citation>
    <scope>IDENTIFICATION</scope>
</reference>
<keyword evidence="3" id="KW-1185">Reference proteome</keyword>
<name>G3VM94_SARHA</name>
<dbReference type="CTD" id="730159"/>
<reference evidence="2 3" key="1">
    <citation type="journal article" date="2011" name="Proc. Natl. Acad. Sci. U.S.A.">
        <title>Genetic diversity and population structure of the endangered marsupial Sarcophilus harrisii (Tasmanian devil).</title>
        <authorList>
            <person name="Miller W."/>
            <person name="Hayes V.M."/>
            <person name="Ratan A."/>
            <person name="Petersen D.C."/>
            <person name="Wittekindt N.E."/>
            <person name="Miller J."/>
            <person name="Walenz B."/>
            <person name="Knight J."/>
            <person name="Qi J."/>
            <person name="Zhao F."/>
            <person name="Wang Q."/>
            <person name="Bedoya-Reina O.C."/>
            <person name="Katiyar N."/>
            <person name="Tomsho L.P."/>
            <person name="Kasson L.M."/>
            <person name="Hardie R.A."/>
            <person name="Woodbridge P."/>
            <person name="Tindall E.A."/>
            <person name="Bertelsen M.F."/>
            <person name="Dixon D."/>
            <person name="Pyecroft S."/>
            <person name="Helgen K.M."/>
            <person name="Lesk A.M."/>
            <person name="Pringle T.H."/>
            <person name="Patterson N."/>
            <person name="Zhang Y."/>
            <person name="Kreiss A."/>
            <person name="Woods G.M."/>
            <person name="Jones M.E."/>
            <person name="Schuster S.C."/>
        </authorList>
    </citation>
    <scope>NUCLEOTIDE SEQUENCE [LARGE SCALE GENOMIC DNA]</scope>
</reference>
<feature type="chain" id="PRO_5003457566" evidence="1">
    <location>
        <begin position="24"/>
        <end position="189"/>
    </location>
</feature>
<gene>
    <name evidence="2" type="primary">TEX50</name>
</gene>
<evidence type="ECO:0000313" key="2">
    <source>
        <dbReference type="Ensembl" id="ENSSHAP00000004299.1"/>
    </source>
</evidence>
<evidence type="ECO:0000256" key="1">
    <source>
        <dbReference type="SAM" id="SignalP"/>
    </source>
</evidence>
<dbReference type="Proteomes" id="UP000007648">
    <property type="component" value="Unassembled WGS sequence"/>
</dbReference>
<dbReference type="OMA" id="EVHYWKV"/>
<dbReference type="GeneTree" id="ENSGT00520000059630"/>
<reference evidence="2" key="3">
    <citation type="submission" date="2025-09" db="UniProtKB">
        <authorList>
            <consortium name="Ensembl"/>
        </authorList>
    </citation>
    <scope>IDENTIFICATION</scope>
</reference>